<dbReference type="AlphaFoldDB" id="A0AAN9LXF0"/>
<dbReference type="Proteomes" id="UP001374584">
    <property type="component" value="Unassembled WGS sequence"/>
</dbReference>
<comment type="caution">
    <text evidence="1">The sequence shown here is derived from an EMBL/GenBank/DDBJ whole genome shotgun (WGS) entry which is preliminary data.</text>
</comment>
<proteinExistence type="predicted"/>
<organism evidence="1 2">
    <name type="scientific">Phaseolus coccineus</name>
    <name type="common">Scarlet runner bean</name>
    <name type="synonym">Phaseolus multiflorus</name>
    <dbReference type="NCBI Taxonomy" id="3886"/>
    <lineage>
        <taxon>Eukaryota</taxon>
        <taxon>Viridiplantae</taxon>
        <taxon>Streptophyta</taxon>
        <taxon>Embryophyta</taxon>
        <taxon>Tracheophyta</taxon>
        <taxon>Spermatophyta</taxon>
        <taxon>Magnoliopsida</taxon>
        <taxon>eudicotyledons</taxon>
        <taxon>Gunneridae</taxon>
        <taxon>Pentapetalae</taxon>
        <taxon>rosids</taxon>
        <taxon>fabids</taxon>
        <taxon>Fabales</taxon>
        <taxon>Fabaceae</taxon>
        <taxon>Papilionoideae</taxon>
        <taxon>50 kb inversion clade</taxon>
        <taxon>NPAAA clade</taxon>
        <taxon>indigoferoid/millettioid clade</taxon>
        <taxon>Phaseoleae</taxon>
        <taxon>Phaseolus</taxon>
    </lineage>
</organism>
<sequence length="99" mass="11396">MHLYHRAMERIHVKQSDGLCPKKEGERSLVRYGVEEDSVYVGFLYWITLLTFKTGRGLERLLIFLSSAALCKGDSSFPRLLRRDYYALPTSIHAQSSKS</sequence>
<reference evidence="1 2" key="1">
    <citation type="submission" date="2024-01" db="EMBL/GenBank/DDBJ databases">
        <title>The genomes of 5 underutilized Papilionoideae crops provide insights into root nodulation and disease resistanc.</title>
        <authorList>
            <person name="Jiang F."/>
        </authorList>
    </citation>
    <scope>NUCLEOTIDE SEQUENCE [LARGE SCALE GENOMIC DNA]</scope>
    <source>
        <strain evidence="1">JINMINGXINNONG_FW02</strain>
        <tissue evidence="1">Leaves</tissue>
    </source>
</reference>
<evidence type="ECO:0000313" key="1">
    <source>
        <dbReference type="EMBL" id="KAK7342279.1"/>
    </source>
</evidence>
<name>A0AAN9LXF0_PHACN</name>
<evidence type="ECO:0000313" key="2">
    <source>
        <dbReference type="Proteomes" id="UP001374584"/>
    </source>
</evidence>
<keyword evidence="2" id="KW-1185">Reference proteome</keyword>
<dbReference type="EMBL" id="JAYMYR010000009">
    <property type="protein sequence ID" value="KAK7342279.1"/>
    <property type="molecule type" value="Genomic_DNA"/>
</dbReference>
<protein>
    <submittedName>
        <fullName evidence="1">Uncharacterized protein</fullName>
    </submittedName>
</protein>
<gene>
    <name evidence="1" type="ORF">VNO80_25226</name>
</gene>
<accession>A0AAN9LXF0</accession>